<comment type="catalytic activity">
    <reaction evidence="7">
        <text>L-threonyl-[protein] + ATP = O-phospho-L-threonyl-[protein] + ADP + H(+)</text>
        <dbReference type="Rhea" id="RHEA:46608"/>
        <dbReference type="Rhea" id="RHEA-COMP:11060"/>
        <dbReference type="Rhea" id="RHEA-COMP:11605"/>
        <dbReference type="ChEBI" id="CHEBI:15378"/>
        <dbReference type="ChEBI" id="CHEBI:30013"/>
        <dbReference type="ChEBI" id="CHEBI:30616"/>
        <dbReference type="ChEBI" id="CHEBI:61977"/>
        <dbReference type="ChEBI" id="CHEBI:456216"/>
        <dbReference type="EC" id="2.7.11.1"/>
    </reaction>
</comment>
<dbReference type="SMART" id="SM00220">
    <property type="entry name" value="S_TKc"/>
    <property type="match status" value="1"/>
</dbReference>
<dbReference type="AlphaFoldDB" id="A0A1Z4MSL7"/>
<dbReference type="PROSITE" id="PS00107">
    <property type="entry name" value="PROTEIN_KINASE_ATP"/>
    <property type="match status" value="1"/>
</dbReference>
<dbReference type="Proteomes" id="UP000218785">
    <property type="component" value="Chromosome"/>
</dbReference>
<keyword evidence="4 9" id="KW-0547">Nucleotide-binding</keyword>
<evidence type="ECO:0000256" key="4">
    <source>
        <dbReference type="ARBA" id="ARBA00022741"/>
    </source>
</evidence>
<feature type="binding site" evidence="9">
    <location>
        <position position="40"/>
    </location>
    <ligand>
        <name>ATP</name>
        <dbReference type="ChEBI" id="CHEBI:30616"/>
    </ligand>
</feature>
<reference evidence="13 14" key="1">
    <citation type="submission" date="2017-06" db="EMBL/GenBank/DDBJ databases">
        <title>Genome sequencing of cyanobaciteial culture collection at National Institute for Environmental Studies (NIES).</title>
        <authorList>
            <person name="Hirose Y."/>
            <person name="Shimura Y."/>
            <person name="Fujisawa T."/>
            <person name="Nakamura Y."/>
            <person name="Kawachi M."/>
        </authorList>
    </citation>
    <scope>NUCLEOTIDE SEQUENCE [LARGE SCALE GENOMIC DNA]</scope>
    <source>
        <strain evidence="13 14">NIES-37</strain>
    </source>
</reference>
<evidence type="ECO:0000256" key="7">
    <source>
        <dbReference type="ARBA" id="ARBA00047899"/>
    </source>
</evidence>
<dbReference type="EMBL" id="AP018248">
    <property type="protein sequence ID" value="BAY96468.1"/>
    <property type="molecule type" value="Genomic_DNA"/>
</dbReference>
<evidence type="ECO:0000256" key="3">
    <source>
        <dbReference type="ARBA" id="ARBA00022679"/>
    </source>
</evidence>
<accession>A0A1Z4MSL7</accession>
<feature type="transmembrane region" description="Helical" evidence="11">
    <location>
        <begin position="430"/>
        <end position="450"/>
    </location>
</feature>
<dbReference type="PROSITE" id="PS50011">
    <property type="entry name" value="PROTEIN_KINASE_DOM"/>
    <property type="match status" value="1"/>
</dbReference>
<dbReference type="Gene3D" id="1.10.510.10">
    <property type="entry name" value="Transferase(Phosphotransferase) domain 1"/>
    <property type="match status" value="1"/>
</dbReference>
<keyword evidence="14" id="KW-1185">Reference proteome</keyword>
<evidence type="ECO:0000256" key="8">
    <source>
        <dbReference type="ARBA" id="ARBA00048679"/>
    </source>
</evidence>
<dbReference type="Gene3D" id="3.30.200.20">
    <property type="entry name" value="Phosphorylase Kinase, domain 1"/>
    <property type="match status" value="1"/>
</dbReference>
<evidence type="ECO:0000256" key="5">
    <source>
        <dbReference type="ARBA" id="ARBA00022777"/>
    </source>
</evidence>
<feature type="compositionally biased region" description="Polar residues" evidence="10">
    <location>
        <begin position="325"/>
        <end position="335"/>
    </location>
</feature>
<feature type="region of interest" description="Disordered" evidence="10">
    <location>
        <begin position="276"/>
        <end position="339"/>
    </location>
</feature>
<dbReference type="InterPro" id="IPR017441">
    <property type="entry name" value="Protein_kinase_ATP_BS"/>
</dbReference>
<sequence length="544" mass="60445">MLGQLLDGRYRIIKELGAGGFGQTFIAEDTKLYNTQCVVKLLKPLATDPITLQVARRLFESEAQLLHKLGTHDQIPQLLAHFEENQEFYLVQQLIAGHPLSDELTPRKQLSEAYAIALLKNILQPLTFVHQNQVIHRDIKPPNLIRRNGDGKIVLIDFGAVKQIATQLVNAQGQTRMTVSIGTPGYMPSEQSRGNPRLSSDIYAVGMIGIQALTGLMPHQLQEDVQTAEIIWRPLVSVSPQLADVLDQMICYDFRQRYQSAAEALAAVQQLQNPYIPPTQPLPPQSDNSTVPLYSPPPPVPPQYRQEIFAPPPPATPKTAPTQPSQVESDNSTVPLYSPPSTVPPQYRQEIPAPPPPATPTTAPTQLSQVEWDFYSQWVLANIGGYLGGLFLAYYTYRPFGISFSLIMYSLWGLLVGILQWLVLPQKLSLSLWSWILATTPAFSLVVVFVRPGEFIANFLQYSQFSYTSPSSSYTFTFIVAIFLLLPTLSGLIVGIGQWFLLRRLVNKAGWWILVNAICGGFCGVTSGAVLVWLLRQPKSQNNG</sequence>
<evidence type="ECO:0000256" key="11">
    <source>
        <dbReference type="SAM" id="Phobius"/>
    </source>
</evidence>
<evidence type="ECO:0000256" key="9">
    <source>
        <dbReference type="PROSITE-ProRule" id="PRU10141"/>
    </source>
</evidence>
<feature type="transmembrane region" description="Helical" evidence="11">
    <location>
        <begin position="406"/>
        <end position="424"/>
    </location>
</feature>
<keyword evidence="11" id="KW-0472">Membrane</keyword>
<evidence type="ECO:0000259" key="12">
    <source>
        <dbReference type="PROSITE" id="PS50011"/>
    </source>
</evidence>
<keyword evidence="11" id="KW-1133">Transmembrane helix</keyword>
<dbReference type="GO" id="GO:0005524">
    <property type="term" value="F:ATP binding"/>
    <property type="evidence" value="ECO:0007669"/>
    <property type="project" value="UniProtKB-UniRule"/>
</dbReference>
<dbReference type="RefSeq" id="WP_096573685.1">
    <property type="nucleotide sequence ID" value="NZ_CAWNJS010000001.1"/>
</dbReference>
<evidence type="ECO:0000256" key="10">
    <source>
        <dbReference type="SAM" id="MobiDB-lite"/>
    </source>
</evidence>
<evidence type="ECO:0000313" key="14">
    <source>
        <dbReference type="Proteomes" id="UP000218785"/>
    </source>
</evidence>
<dbReference type="PANTHER" id="PTHR24363">
    <property type="entry name" value="SERINE/THREONINE PROTEIN KINASE"/>
    <property type="match status" value="1"/>
</dbReference>
<protein>
    <recommendedName>
        <fullName evidence="1">non-specific serine/threonine protein kinase</fullName>
        <ecNumber evidence="1">2.7.11.1</ecNumber>
    </recommendedName>
</protein>
<dbReference type="KEGG" id="ttq:NIES37_04010"/>
<keyword evidence="6 9" id="KW-0067">ATP-binding</keyword>
<dbReference type="InterPro" id="IPR011009">
    <property type="entry name" value="Kinase-like_dom_sf"/>
</dbReference>
<feature type="transmembrane region" description="Helical" evidence="11">
    <location>
        <begin position="471"/>
        <end position="497"/>
    </location>
</feature>
<feature type="transmembrane region" description="Helical" evidence="11">
    <location>
        <begin position="509"/>
        <end position="535"/>
    </location>
</feature>
<dbReference type="Pfam" id="PF00069">
    <property type="entry name" value="Pkinase"/>
    <property type="match status" value="1"/>
</dbReference>
<dbReference type="PANTHER" id="PTHR24363:SF0">
    <property type="entry name" value="SERINE_THREONINE KINASE LIKE DOMAIN CONTAINING 1"/>
    <property type="match status" value="1"/>
</dbReference>
<dbReference type="GO" id="GO:0004674">
    <property type="term" value="F:protein serine/threonine kinase activity"/>
    <property type="evidence" value="ECO:0007669"/>
    <property type="project" value="UniProtKB-KW"/>
</dbReference>
<name>A0A1Z4MSL7_9CYAN</name>
<keyword evidence="11" id="KW-0812">Transmembrane</keyword>
<feature type="transmembrane region" description="Helical" evidence="11">
    <location>
        <begin position="374"/>
        <end position="394"/>
    </location>
</feature>
<evidence type="ECO:0000256" key="6">
    <source>
        <dbReference type="ARBA" id="ARBA00022840"/>
    </source>
</evidence>
<dbReference type="InterPro" id="IPR000719">
    <property type="entry name" value="Prot_kinase_dom"/>
</dbReference>
<gene>
    <name evidence="13" type="ORF">NIES37_04010</name>
</gene>
<feature type="domain" description="Protein kinase" evidence="12">
    <location>
        <begin position="10"/>
        <end position="276"/>
    </location>
</feature>
<dbReference type="SUPFAM" id="SSF56112">
    <property type="entry name" value="Protein kinase-like (PK-like)"/>
    <property type="match status" value="1"/>
</dbReference>
<proteinExistence type="predicted"/>
<keyword evidence="5 13" id="KW-0418">Kinase</keyword>
<comment type="catalytic activity">
    <reaction evidence="8">
        <text>L-seryl-[protein] + ATP = O-phospho-L-seryl-[protein] + ADP + H(+)</text>
        <dbReference type="Rhea" id="RHEA:17989"/>
        <dbReference type="Rhea" id="RHEA-COMP:9863"/>
        <dbReference type="Rhea" id="RHEA-COMP:11604"/>
        <dbReference type="ChEBI" id="CHEBI:15378"/>
        <dbReference type="ChEBI" id="CHEBI:29999"/>
        <dbReference type="ChEBI" id="CHEBI:30616"/>
        <dbReference type="ChEBI" id="CHEBI:83421"/>
        <dbReference type="ChEBI" id="CHEBI:456216"/>
        <dbReference type="EC" id="2.7.11.1"/>
    </reaction>
</comment>
<organism evidence="13 14">
    <name type="scientific">Tolypothrix tenuis PCC 7101</name>
    <dbReference type="NCBI Taxonomy" id="231146"/>
    <lineage>
        <taxon>Bacteria</taxon>
        <taxon>Bacillati</taxon>
        <taxon>Cyanobacteriota</taxon>
        <taxon>Cyanophyceae</taxon>
        <taxon>Nostocales</taxon>
        <taxon>Tolypothrichaceae</taxon>
        <taxon>Tolypothrix</taxon>
    </lineage>
</organism>
<evidence type="ECO:0000256" key="2">
    <source>
        <dbReference type="ARBA" id="ARBA00022527"/>
    </source>
</evidence>
<evidence type="ECO:0000256" key="1">
    <source>
        <dbReference type="ARBA" id="ARBA00012513"/>
    </source>
</evidence>
<keyword evidence="2 13" id="KW-0723">Serine/threonine-protein kinase</keyword>
<keyword evidence="3" id="KW-0808">Transferase</keyword>
<evidence type="ECO:0000313" key="13">
    <source>
        <dbReference type="EMBL" id="BAY96468.1"/>
    </source>
</evidence>
<dbReference type="EC" id="2.7.11.1" evidence="1"/>
<dbReference type="CDD" id="cd14014">
    <property type="entry name" value="STKc_PknB_like"/>
    <property type="match status" value="1"/>
</dbReference>